<accession>A0A8X6TWJ0</accession>
<keyword evidence="2" id="KW-1185">Reference proteome</keyword>
<proteinExistence type="predicted"/>
<dbReference type="EMBL" id="BMAW01068425">
    <property type="protein sequence ID" value="GFT64304.1"/>
    <property type="molecule type" value="Genomic_DNA"/>
</dbReference>
<dbReference type="Proteomes" id="UP000887013">
    <property type="component" value="Unassembled WGS sequence"/>
</dbReference>
<evidence type="ECO:0000313" key="1">
    <source>
        <dbReference type="EMBL" id="GFT64304.1"/>
    </source>
</evidence>
<dbReference type="AlphaFoldDB" id="A0A8X6TWJ0"/>
<protein>
    <submittedName>
        <fullName evidence="1">Uncharacterized protein</fullName>
    </submittedName>
</protein>
<sequence>MTTTSRMKKCSTCEYYRSFLVEYSLYYKINIIENKGPRLFVKTASIATLESQGDIDKKPGSGNAFDMQNRDPNTLNDYLQTGQFIEMQTEEHLSFIDLQTDAYPKKRRSLSNTNE</sequence>
<gene>
    <name evidence="1" type="ORF">NPIL_263981</name>
</gene>
<evidence type="ECO:0000313" key="2">
    <source>
        <dbReference type="Proteomes" id="UP000887013"/>
    </source>
</evidence>
<comment type="caution">
    <text evidence="1">The sequence shown here is derived from an EMBL/GenBank/DDBJ whole genome shotgun (WGS) entry which is preliminary data.</text>
</comment>
<organism evidence="1 2">
    <name type="scientific">Nephila pilipes</name>
    <name type="common">Giant wood spider</name>
    <name type="synonym">Nephila maculata</name>
    <dbReference type="NCBI Taxonomy" id="299642"/>
    <lineage>
        <taxon>Eukaryota</taxon>
        <taxon>Metazoa</taxon>
        <taxon>Ecdysozoa</taxon>
        <taxon>Arthropoda</taxon>
        <taxon>Chelicerata</taxon>
        <taxon>Arachnida</taxon>
        <taxon>Araneae</taxon>
        <taxon>Araneomorphae</taxon>
        <taxon>Entelegynae</taxon>
        <taxon>Araneoidea</taxon>
        <taxon>Nephilidae</taxon>
        <taxon>Nephila</taxon>
    </lineage>
</organism>
<name>A0A8X6TWJ0_NEPPI</name>
<reference evidence="1" key="1">
    <citation type="submission" date="2020-08" db="EMBL/GenBank/DDBJ databases">
        <title>Multicomponent nature underlies the extraordinary mechanical properties of spider dragline silk.</title>
        <authorList>
            <person name="Kono N."/>
            <person name="Nakamura H."/>
            <person name="Mori M."/>
            <person name="Yoshida Y."/>
            <person name="Ohtoshi R."/>
            <person name="Malay A.D."/>
            <person name="Moran D.A.P."/>
            <person name="Tomita M."/>
            <person name="Numata K."/>
            <person name="Arakawa K."/>
        </authorList>
    </citation>
    <scope>NUCLEOTIDE SEQUENCE</scope>
</reference>